<accession>A0A9N7V217</accession>
<name>A0A9N7V217_PLEPL</name>
<dbReference type="Proteomes" id="UP001153269">
    <property type="component" value="Unassembled WGS sequence"/>
</dbReference>
<keyword evidence="2" id="KW-1185">Reference proteome</keyword>
<dbReference type="AlphaFoldDB" id="A0A9N7V217"/>
<comment type="caution">
    <text evidence="1">The sequence shown here is derived from an EMBL/GenBank/DDBJ whole genome shotgun (WGS) entry which is preliminary data.</text>
</comment>
<reference evidence="1" key="1">
    <citation type="submission" date="2020-03" db="EMBL/GenBank/DDBJ databases">
        <authorList>
            <person name="Weist P."/>
        </authorList>
    </citation>
    <scope>NUCLEOTIDE SEQUENCE</scope>
</reference>
<evidence type="ECO:0000313" key="1">
    <source>
        <dbReference type="EMBL" id="CAB1441322.1"/>
    </source>
</evidence>
<evidence type="ECO:0000313" key="2">
    <source>
        <dbReference type="Proteomes" id="UP001153269"/>
    </source>
</evidence>
<gene>
    <name evidence="1" type="ORF">PLEPLA_LOCUS29099</name>
</gene>
<organism evidence="1 2">
    <name type="scientific">Pleuronectes platessa</name>
    <name type="common">European plaice</name>
    <dbReference type="NCBI Taxonomy" id="8262"/>
    <lineage>
        <taxon>Eukaryota</taxon>
        <taxon>Metazoa</taxon>
        <taxon>Chordata</taxon>
        <taxon>Craniata</taxon>
        <taxon>Vertebrata</taxon>
        <taxon>Euteleostomi</taxon>
        <taxon>Actinopterygii</taxon>
        <taxon>Neopterygii</taxon>
        <taxon>Teleostei</taxon>
        <taxon>Neoteleostei</taxon>
        <taxon>Acanthomorphata</taxon>
        <taxon>Carangaria</taxon>
        <taxon>Pleuronectiformes</taxon>
        <taxon>Pleuronectoidei</taxon>
        <taxon>Pleuronectidae</taxon>
        <taxon>Pleuronectes</taxon>
    </lineage>
</organism>
<dbReference type="EMBL" id="CADEAL010002613">
    <property type="protein sequence ID" value="CAB1441322.1"/>
    <property type="molecule type" value="Genomic_DNA"/>
</dbReference>
<protein>
    <submittedName>
        <fullName evidence="1">Uncharacterized protein</fullName>
    </submittedName>
</protein>
<proteinExistence type="predicted"/>
<sequence>MPKGGWAVIARRNFTQLASCHGRQGGREKSEMREGWKGKGIRDIVLEQTDSQDWHREVWPRNTDEPSESCALLSWATVLVVIMLLQRHGFLKRRAVWRIFKFQACTVGGNKTWGALDKVLIEEAMLNLCVFLGSESREICQWLRCRMAEGLIQMSARRLGLSDRPVGGNQSRAEDYASTVINHLPVAVVLANPPRPRAPGFIRGDEV</sequence>